<comment type="caution">
    <text evidence="2">The sequence shown here is derived from an EMBL/GenBank/DDBJ whole genome shotgun (WGS) entry which is preliminary data.</text>
</comment>
<dbReference type="OrthoDB" id="9798430at2"/>
<dbReference type="Proteomes" id="UP000283458">
    <property type="component" value="Unassembled WGS sequence"/>
</dbReference>
<evidence type="ECO:0000259" key="1">
    <source>
        <dbReference type="PROSITE" id="PS51819"/>
    </source>
</evidence>
<organism evidence="2 3">
    <name type="scientific">Azospirillum cavernae</name>
    <dbReference type="NCBI Taxonomy" id="2320860"/>
    <lineage>
        <taxon>Bacteria</taxon>
        <taxon>Pseudomonadati</taxon>
        <taxon>Pseudomonadota</taxon>
        <taxon>Alphaproteobacteria</taxon>
        <taxon>Rhodospirillales</taxon>
        <taxon>Azospirillaceae</taxon>
        <taxon>Azospirillum</taxon>
    </lineage>
</organism>
<keyword evidence="3" id="KW-1185">Reference proteome</keyword>
<reference evidence="2 3" key="1">
    <citation type="submission" date="2018-09" db="EMBL/GenBank/DDBJ databases">
        <authorList>
            <person name="Zhu H."/>
        </authorList>
    </citation>
    <scope>NUCLEOTIDE SEQUENCE [LARGE SCALE GENOMIC DNA]</scope>
    <source>
        <strain evidence="2 3">K2W22B-5</strain>
    </source>
</reference>
<dbReference type="PROSITE" id="PS51819">
    <property type="entry name" value="VOC"/>
    <property type="match status" value="1"/>
</dbReference>
<gene>
    <name evidence="2" type="ORF">D3877_04005</name>
</gene>
<dbReference type="GO" id="GO:0016740">
    <property type="term" value="F:transferase activity"/>
    <property type="evidence" value="ECO:0007669"/>
    <property type="project" value="UniProtKB-KW"/>
</dbReference>
<dbReference type="InterPro" id="IPR050383">
    <property type="entry name" value="GlyoxalaseI/FosfomycinResist"/>
</dbReference>
<dbReference type="InterPro" id="IPR037523">
    <property type="entry name" value="VOC_core"/>
</dbReference>
<evidence type="ECO:0000313" key="2">
    <source>
        <dbReference type="EMBL" id="RJF85146.1"/>
    </source>
</evidence>
<name>A0A418W555_9PROT</name>
<proteinExistence type="predicted"/>
<protein>
    <submittedName>
        <fullName evidence="2">Glutathione transferase</fullName>
    </submittedName>
</protein>
<dbReference type="InterPro" id="IPR029068">
    <property type="entry name" value="Glyas_Bleomycin-R_OHBP_Dase"/>
</dbReference>
<dbReference type="EMBL" id="QYUL01000001">
    <property type="protein sequence ID" value="RJF85146.1"/>
    <property type="molecule type" value="Genomic_DNA"/>
</dbReference>
<dbReference type="RefSeq" id="WP_119830773.1">
    <property type="nucleotide sequence ID" value="NZ_QYUL01000001.1"/>
</dbReference>
<dbReference type="PANTHER" id="PTHR21366:SF14">
    <property type="entry name" value="GLYOXALASE DOMAIN-CONTAINING PROTEIN 5"/>
    <property type="match status" value="1"/>
</dbReference>
<dbReference type="AlphaFoldDB" id="A0A418W555"/>
<accession>A0A418W555</accession>
<feature type="domain" description="VOC" evidence="1">
    <location>
        <begin position="4"/>
        <end position="114"/>
    </location>
</feature>
<sequence length="137" mass="15272">MVRGLNHLTLAVVDLDRALAFYHDLLGFRLRARWLQGAYLEAGALWLCLSVDAEAEKAVRCDYTHVAFDVAADDFSALSERVAAAARVWKDNRSEGDSLYVLDPDGHRIELHVGGLESRLAVYRRNPPSGMALFDEV</sequence>
<evidence type="ECO:0000313" key="3">
    <source>
        <dbReference type="Proteomes" id="UP000283458"/>
    </source>
</evidence>
<dbReference type="InterPro" id="IPR004360">
    <property type="entry name" value="Glyas_Fos-R_dOase_dom"/>
</dbReference>
<dbReference type="Gene3D" id="3.10.180.10">
    <property type="entry name" value="2,3-Dihydroxybiphenyl 1,2-Dioxygenase, domain 1"/>
    <property type="match status" value="1"/>
</dbReference>
<dbReference type="SUPFAM" id="SSF54593">
    <property type="entry name" value="Glyoxalase/Bleomycin resistance protein/Dihydroxybiphenyl dioxygenase"/>
    <property type="match status" value="1"/>
</dbReference>
<dbReference type="PANTHER" id="PTHR21366">
    <property type="entry name" value="GLYOXALASE FAMILY PROTEIN"/>
    <property type="match status" value="1"/>
</dbReference>
<keyword evidence="2" id="KW-0808">Transferase</keyword>
<dbReference type="Pfam" id="PF00903">
    <property type="entry name" value="Glyoxalase"/>
    <property type="match status" value="1"/>
</dbReference>